<dbReference type="SUPFAM" id="SSF46689">
    <property type="entry name" value="Homeodomain-like"/>
    <property type="match status" value="1"/>
</dbReference>
<comment type="caution">
    <text evidence="4">The sequence shown here is derived from an EMBL/GenBank/DDBJ whole genome shotgun (WGS) entry which is preliminary data.</text>
</comment>
<sequence>MIVMERANQMLKQGRSATDIAIELGYQSLPTFSSALKRYNAKNNGTYNDSFVINR</sequence>
<reference evidence="4 5" key="1">
    <citation type="submission" date="2019-07" db="EMBL/GenBank/DDBJ databases">
        <title>Whole genome shotgun sequence of Vibrio sagamiensis NBRC 104589.</title>
        <authorList>
            <person name="Hosoyama A."/>
            <person name="Uohara A."/>
            <person name="Ohji S."/>
            <person name="Ichikawa N."/>
        </authorList>
    </citation>
    <scope>NUCLEOTIDE SEQUENCE [LARGE SCALE GENOMIC DNA]</scope>
    <source>
        <strain evidence="4 5">NBRC 104589</strain>
    </source>
</reference>
<dbReference type="GO" id="GO:0003700">
    <property type="term" value="F:DNA-binding transcription factor activity"/>
    <property type="evidence" value="ECO:0007669"/>
    <property type="project" value="InterPro"/>
</dbReference>
<keyword evidence="2" id="KW-0804">Transcription</keyword>
<evidence type="ECO:0000313" key="4">
    <source>
        <dbReference type="EMBL" id="GEM77024.1"/>
    </source>
</evidence>
<keyword evidence="5" id="KW-1185">Reference proteome</keyword>
<dbReference type="Gene3D" id="1.10.10.60">
    <property type="entry name" value="Homeodomain-like"/>
    <property type="match status" value="1"/>
</dbReference>
<dbReference type="InterPro" id="IPR009057">
    <property type="entry name" value="Homeodomain-like_sf"/>
</dbReference>
<dbReference type="InterPro" id="IPR018060">
    <property type="entry name" value="HTH_AraC"/>
</dbReference>
<dbReference type="Proteomes" id="UP000321922">
    <property type="component" value="Unassembled WGS sequence"/>
</dbReference>
<evidence type="ECO:0000256" key="2">
    <source>
        <dbReference type="ARBA" id="ARBA00023163"/>
    </source>
</evidence>
<accession>A0A511QI79</accession>
<dbReference type="AlphaFoldDB" id="A0A511QI79"/>
<dbReference type="PROSITE" id="PS01124">
    <property type="entry name" value="HTH_ARAC_FAMILY_2"/>
    <property type="match status" value="1"/>
</dbReference>
<evidence type="ECO:0000256" key="1">
    <source>
        <dbReference type="ARBA" id="ARBA00023015"/>
    </source>
</evidence>
<evidence type="ECO:0000259" key="3">
    <source>
        <dbReference type="PROSITE" id="PS01124"/>
    </source>
</evidence>
<dbReference type="GO" id="GO:0043565">
    <property type="term" value="F:sequence-specific DNA binding"/>
    <property type="evidence" value="ECO:0007669"/>
    <property type="project" value="InterPro"/>
</dbReference>
<feature type="domain" description="HTH araC/xylS-type" evidence="3">
    <location>
        <begin position="1"/>
        <end position="50"/>
    </location>
</feature>
<organism evidence="4 5">
    <name type="scientific">Vibrio sagamiensis NBRC 104589</name>
    <dbReference type="NCBI Taxonomy" id="1219064"/>
    <lineage>
        <taxon>Bacteria</taxon>
        <taxon>Pseudomonadati</taxon>
        <taxon>Pseudomonadota</taxon>
        <taxon>Gammaproteobacteria</taxon>
        <taxon>Vibrionales</taxon>
        <taxon>Vibrionaceae</taxon>
        <taxon>Vibrio</taxon>
    </lineage>
</organism>
<evidence type="ECO:0000313" key="5">
    <source>
        <dbReference type="Proteomes" id="UP000321922"/>
    </source>
</evidence>
<gene>
    <name evidence="4" type="ORF">VSA01S_31360</name>
</gene>
<name>A0A511QI79_9VIBR</name>
<protein>
    <recommendedName>
        <fullName evidence="3">HTH araC/xylS-type domain-containing protein</fullName>
    </recommendedName>
</protein>
<keyword evidence="1" id="KW-0805">Transcription regulation</keyword>
<proteinExistence type="predicted"/>
<dbReference type="EMBL" id="BJXJ01000038">
    <property type="protein sequence ID" value="GEM77024.1"/>
    <property type="molecule type" value="Genomic_DNA"/>
</dbReference>